<evidence type="ECO:0000313" key="1">
    <source>
        <dbReference type="EMBL" id="ETL82468.1"/>
    </source>
</evidence>
<reference evidence="1" key="1">
    <citation type="submission" date="2013-11" db="EMBL/GenBank/DDBJ databases">
        <title>The Genome Sequence of Phytophthora parasitica CHvinca01.</title>
        <authorList>
            <consortium name="The Broad Institute Genomics Platform"/>
            <person name="Russ C."/>
            <person name="Tyler B."/>
            <person name="Panabieres F."/>
            <person name="Shan W."/>
            <person name="Tripathy S."/>
            <person name="Grunwald N."/>
            <person name="Machado M."/>
            <person name="Johnson C.S."/>
            <person name="Arredondo F."/>
            <person name="Hong C."/>
            <person name="Coffey M."/>
            <person name="Young S.K."/>
            <person name="Zeng Q."/>
            <person name="Gargeya S."/>
            <person name="Fitzgerald M."/>
            <person name="Abouelleil A."/>
            <person name="Alvarado L."/>
            <person name="Chapman S.B."/>
            <person name="Gainer-Dewar J."/>
            <person name="Goldberg J."/>
            <person name="Griggs A."/>
            <person name="Gujja S."/>
            <person name="Hansen M."/>
            <person name="Howarth C."/>
            <person name="Imamovic A."/>
            <person name="Ireland A."/>
            <person name="Larimer J."/>
            <person name="McCowan C."/>
            <person name="Murphy C."/>
            <person name="Pearson M."/>
            <person name="Poon T.W."/>
            <person name="Priest M."/>
            <person name="Roberts A."/>
            <person name="Saif S."/>
            <person name="Shea T."/>
            <person name="Sykes S."/>
            <person name="Wortman J."/>
            <person name="Nusbaum C."/>
            <person name="Birren B."/>
        </authorList>
    </citation>
    <scope>NUCLEOTIDE SEQUENCE [LARGE SCALE GENOMIC DNA]</scope>
    <source>
        <strain evidence="1">CHvinca01</strain>
    </source>
</reference>
<gene>
    <name evidence="1" type="ORF">L917_17357</name>
</gene>
<proteinExistence type="predicted"/>
<protein>
    <submittedName>
        <fullName evidence="1">Uncharacterized protein</fullName>
    </submittedName>
</protein>
<dbReference type="Proteomes" id="UP000054423">
    <property type="component" value="Unassembled WGS sequence"/>
</dbReference>
<dbReference type="EMBL" id="KI682213">
    <property type="protein sequence ID" value="ETL82468.1"/>
    <property type="molecule type" value="Genomic_DNA"/>
</dbReference>
<organism evidence="1">
    <name type="scientific">Phytophthora nicotianae</name>
    <name type="common">Potato buckeye rot agent</name>
    <name type="synonym">Phytophthora parasitica</name>
    <dbReference type="NCBI Taxonomy" id="4792"/>
    <lineage>
        <taxon>Eukaryota</taxon>
        <taxon>Sar</taxon>
        <taxon>Stramenopiles</taxon>
        <taxon>Oomycota</taxon>
        <taxon>Peronosporomycetes</taxon>
        <taxon>Peronosporales</taxon>
        <taxon>Peronosporaceae</taxon>
        <taxon>Phytophthora</taxon>
    </lineage>
</organism>
<name>W2KBF0_PHYNI</name>
<accession>W2KBF0</accession>
<dbReference type="AlphaFoldDB" id="W2KBF0"/>
<sequence length="110" mass="12697">MELTTLLSGTASHLMQLHLASEEESRRFISSTQSHYSWTKMPARFLTIRFVLGTLKRKVRRARADPQWLYLYGVRSCSYCLKQLTPLALQHISKSGIILWQVASFCALHQ</sequence>